<evidence type="ECO:0000313" key="6">
    <source>
        <dbReference type="Proteomes" id="UP001501020"/>
    </source>
</evidence>
<dbReference type="PROSITE" id="PS50293">
    <property type="entry name" value="TPR_REGION"/>
    <property type="match status" value="1"/>
</dbReference>
<gene>
    <name evidence="5" type="ORF">GCM10009727_89070</name>
</gene>
<dbReference type="InterPro" id="IPR041664">
    <property type="entry name" value="AAA_16"/>
</dbReference>
<dbReference type="EMBL" id="BAAAMR010000151">
    <property type="protein sequence ID" value="GAA2168016.1"/>
    <property type="molecule type" value="Genomic_DNA"/>
</dbReference>
<feature type="domain" description="Orc1-like AAA ATPase" evidence="4">
    <location>
        <begin position="4"/>
        <end position="255"/>
    </location>
</feature>
<evidence type="ECO:0000256" key="3">
    <source>
        <dbReference type="PROSITE-ProRule" id="PRU00339"/>
    </source>
</evidence>
<evidence type="ECO:0000256" key="1">
    <source>
        <dbReference type="ARBA" id="ARBA00022737"/>
    </source>
</evidence>
<evidence type="ECO:0000256" key="2">
    <source>
        <dbReference type="ARBA" id="ARBA00022803"/>
    </source>
</evidence>
<dbReference type="InterPro" id="IPR019734">
    <property type="entry name" value="TPR_rpt"/>
</dbReference>
<dbReference type="InterPro" id="IPR050498">
    <property type="entry name" value="Ycf3"/>
</dbReference>
<organism evidence="5 6">
    <name type="scientific">Actinomadura napierensis</name>
    <dbReference type="NCBI Taxonomy" id="267854"/>
    <lineage>
        <taxon>Bacteria</taxon>
        <taxon>Bacillati</taxon>
        <taxon>Actinomycetota</taxon>
        <taxon>Actinomycetes</taxon>
        <taxon>Streptosporangiales</taxon>
        <taxon>Thermomonosporaceae</taxon>
        <taxon>Actinomadura</taxon>
    </lineage>
</organism>
<protein>
    <recommendedName>
        <fullName evidence="4">Orc1-like AAA ATPase domain-containing protein</fullName>
    </recommendedName>
</protein>
<dbReference type="InterPro" id="IPR011990">
    <property type="entry name" value="TPR-like_helical_dom_sf"/>
</dbReference>
<accession>A0ABP5MAV2</accession>
<keyword evidence="2 3" id="KW-0802">TPR repeat</keyword>
<comment type="caution">
    <text evidence="5">The sequence shown here is derived from an EMBL/GenBank/DDBJ whole genome shotgun (WGS) entry which is preliminary data.</text>
</comment>
<dbReference type="Pfam" id="PF13191">
    <property type="entry name" value="AAA_16"/>
    <property type="match status" value="1"/>
</dbReference>
<keyword evidence="1" id="KW-0677">Repeat</keyword>
<dbReference type="PROSITE" id="PS50005">
    <property type="entry name" value="TPR"/>
    <property type="match status" value="2"/>
</dbReference>
<keyword evidence="6" id="KW-1185">Reference proteome</keyword>
<dbReference type="InterPro" id="IPR027417">
    <property type="entry name" value="P-loop_NTPase"/>
</dbReference>
<feature type="repeat" description="TPR" evidence="3">
    <location>
        <begin position="709"/>
        <end position="742"/>
    </location>
</feature>
<proteinExistence type="predicted"/>
<sequence length="787" mass="86225">MDLFVGRSEEQDRFRRVLAEAAAKPDGGLDEAHVVLVQGPGGIGKSMLLRRFVALAADPAGAGGSRCRVVIVDWEDDRRFHPEDYALFAGPPIWTILERIRAALGETVRGRRRRRRVDKAFEGFRRQAAGARDLAERARLLGVEPLVGRKPVTPDQVAKAAKSVVSLAGISPVTAPAAKTANTAIDAAAALTSAVRQGKPEPIDEAKYGALFDEPRAIVEAFTRAVNALASRRRPLVIVLDTCELLGDTGPWLREMMRGCGRHVVWVVGMRLEPMAGALADSEAKAFRREIPEQRMRLIELDRFDDDTVTGYLSRRLGDRAQEVNGARVIALTRGIPLAISLFCEMVEDLPAGRRLDDDVYGEITDDGTVSTVIAEMARRYLVHARRENTDLAADLPLLYGLALVHNERDHTRRSSFDYPFEWDAPAPAPEPVPVAKDAGLLAALWDRPADQVSAVLTGLARRHAFVHAGGRALHRDVRDAIRTFLLEPAARATVTAANKRATTYLRQQLQTLPHTTIDDQLADPTWRATTAAVLWHTCWADPADGIFLLRHLYPPAAVIQPSYARLLLDTTTPFAPYLAAPDQNTLTHLAALESWDPSREQALAAIQALTNAPDPLEPLLHGDIRPYLHLLHVQSARALALDLADQVTHLRRATRAFPPGSGPAATKIGELARSSSHTLNDPRTQPERLQKALIDAHKIDIRYNPDDAIAHNNLGDALTVLGRFTEAAAAYRKAIEINPAAAAAHSNLGYALNELGRFTEAAAACRKAIEITPPRRRPQQPRVRAV</sequence>
<dbReference type="SUPFAM" id="SSF52540">
    <property type="entry name" value="P-loop containing nucleoside triphosphate hydrolases"/>
    <property type="match status" value="1"/>
</dbReference>
<dbReference type="SMART" id="SM00028">
    <property type="entry name" value="TPR"/>
    <property type="match status" value="2"/>
</dbReference>
<dbReference type="SUPFAM" id="SSF48452">
    <property type="entry name" value="TPR-like"/>
    <property type="match status" value="1"/>
</dbReference>
<feature type="repeat" description="TPR" evidence="3">
    <location>
        <begin position="743"/>
        <end position="776"/>
    </location>
</feature>
<reference evidence="6" key="1">
    <citation type="journal article" date="2019" name="Int. J. Syst. Evol. Microbiol.">
        <title>The Global Catalogue of Microorganisms (GCM) 10K type strain sequencing project: providing services to taxonomists for standard genome sequencing and annotation.</title>
        <authorList>
            <consortium name="The Broad Institute Genomics Platform"/>
            <consortium name="The Broad Institute Genome Sequencing Center for Infectious Disease"/>
            <person name="Wu L."/>
            <person name="Ma J."/>
        </authorList>
    </citation>
    <scope>NUCLEOTIDE SEQUENCE [LARGE SCALE GENOMIC DNA]</scope>
    <source>
        <strain evidence="6">JCM 13850</strain>
    </source>
</reference>
<dbReference type="Gene3D" id="1.25.40.10">
    <property type="entry name" value="Tetratricopeptide repeat domain"/>
    <property type="match status" value="1"/>
</dbReference>
<dbReference type="PANTHER" id="PTHR44858:SF1">
    <property type="entry name" value="UDP-N-ACETYLGLUCOSAMINE--PEPTIDE N-ACETYLGLUCOSAMINYLTRANSFERASE SPINDLY-RELATED"/>
    <property type="match status" value="1"/>
</dbReference>
<dbReference type="Proteomes" id="UP001501020">
    <property type="component" value="Unassembled WGS sequence"/>
</dbReference>
<evidence type="ECO:0000313" key="5">
    <source>
        <dbReference type="EMBL" id="GAA2168016.1"/>
    </source>
</evidence>
<dbReference type="RefSeq" id="WP_344282937.1">
    <property type="nucleotide sequence ID" value="NZ_BAAAMR010000151.1"/>
</dbReference>
<dbReference type="Pfam" id="PF13432">
    <property type="entry name" value="TPR_16"/>
    <property type="match status" value="1"/>
</dbReference>
<evidence type="ECO:0000259" key="4">
    <source>
        <dbReference type="Pfam" id="PF13191"/>
    </source>
</evidence>
<name>A0ABP5MAV2_9ACTN</name>
<dbReference type="PANTHER" id="PTHR44858">
    <property type="entry name" value="TETRATRICOPEPTIDE REPEAT PROTEIN 6"/>
    <property type="match status" value="1"/>
</dbReference>